<protein>
    <submittedName>
        <fullName evidence="1">Uncharacterized protein</fullName>
    </submittedName>
</protein>
<organism evidence="1 2">
    <name type="scientific">Portunus trituberculatus</name>
    <name type="common">Swimming crab</name>
    <name type="synonym">Neptunus trituberculatus</name>
    <dbReference type="NCBI Taxonomy" id="210409"/>
    <lineage>
        <taxon>Eukaryota</taxon>
        <taxon>Metazoa</taxon>
        <taxon>Ecdysozoa</taxon>
        <taxon>Arthropoda</taxon>
        <taxon>Crustacea</taxon>
        <taxon>Multicrustacea</taxon>
        <taxon>Malacostraca</taxon>
        <taxon>Eumalacostraca</taxon>
        <taxon>Eucarida</taxon>
        <taxon>Decapoda</taxon>
        <taxon>Pleocyemata</taxon>
        <taxon>Brachyura</taxon>
        <taxon>Eubrachyura</taxon>
        <taxon>Portunoidea</taxon>
        <taxon>Portunidae</taxon>
        <taxon>Portuninae</taxon>
        <taxon>Portunus</taxon>
    </lineage>
</organism>
<dbReference type="AlphaFoldDB" id="A0A5B7D7V7"/>
<gene>
    <name evidence="1" type="ORF">E2C01_010241</name>
</gene>
<keyword evidence="2" id="KW-1185">Reference proteome</keyword>
<proteinExistence type="predicted"/>
<reference evidence="1 2" key="1">
    <citation type="submission" date="2019-05" db="EMBL/GenBank/DDBJ databases">
        <title>Another draft genome of Portunus trituberculatus and its Hox gene families provides insights of decapod evolution.</title>
        <authorList>
            <person name="Jeong J.-H."/>
            <person name="Song I."/>
            <person name="Kim S."/>
            <person name="Choi T."/>
            <person name="Kim D."/>
            <person name="Ryu S."/>
            <person name="Kim W."/>
        </authorList>
    </citation>
    <scope>NUCLEOTIDE SEQUENCE [LARGE SCALE GENOMIC DNA]</scope>
    <source>
        <tissue evidence="1">Muscle</tissue>
    </source>
</reference>
<evidence type="ECO:0000313" key="2">
    <source>
        <dbReference type="Proteomes" id="UP000324222"/>
    </source>
</evidence>
<accession>A0A5B7D7V7</accession>
<name>A0A5B7D7V7_PORTR</name>
<sequence length="91" mass="10127">MVEGFPYWSCQLTQMAILCNEMQSETVKKRIRNKKSSVQNLTVMRVPTKSTYYTYKLTLPVIVAAGPGAATTRATNKRVLGHMSLCSGALR</sequence>
<dbReference type="Proteomes" id="UP000324222">
    <property type="component" value="Unassembled WGS sequence"/>
</dbReference>
<comment type="caution">
    <text evidence="1">The sequence shown here is derived from an EMBL/GenBank/DDBJ whole genome shotgun (WGS) entry which is preliminary data.</text>
</comment>
<evidence type="ECO:0000313" key="1">
    <source>
        <dbReference type="EMBL" id="MPC17388.1"/>
    </source>
</evidence>
<dbReference type="EMBL" id="VSRR010000585">
    <property type="protein sequence ID" value="MPC17388.1"/>
    <property type="molecule type" value="Genomic_DNA"/>
</dbReference>